<evidence type="ECO:0000313" key="8">
    <source>
        <dbReference type="Proteomes" id="UP000251402"/>
    </source>
</evidence>
<keyword evidence="3" id="KW-0597">Phosphoprotein</keyword>
<feature type="domain" description="Histidine kinase" evidence="6">
    <location>
        <begin position="152"/>
        <end position="365"/>
    </location>
</feature>
<dbReference type="InterPro" id="IPR052162">
    <property type="entry name" value="Sensor_kinase/Photoreceptor"/>
</dbReference>
<dbReference type="PRINTS" id="PR00344">
    <property type="entry name" value="BCTRLSENSOR"/>
</dbReference>
<dbReference type="Proteomes" id="UP000251402">
    <property type="component" value="Chromosome"/>
</dbReference>
<dbReference type="InterPro" id="IPR003594">
    <property type="entry name" value="HATPase_dom"/>
</dbReference>
<evidence type="ECO:0000256" key="2">
    <source>
        <dbReference type="ARBA" id="ARBA00012438"/>
    </source>
</evidence>
<dbReference type="RefSeq" id="WP_112573071.1">
    <property type="nucleotide sequence ID" value="NZ_CP043450.1"/>
</dbReference>
<dbReference type="InterPro" id="IPR004358">
    <property type="entry name" value="Sig_transdc_His_kin-like_C"/>
</dbReference>
<comment type="catalytic activity">
    <reaction evidence="1">
        <text>ATP + protein L-histidine = ADP + protein N-phospho-L-histidine.</text>
        <dbReference type="EC" id="2.7.13.3"/>
    </reaction>
</comment>
<dbReference type="SMART" id="SM00387">
    <property type="entry name" value="HATPase_c"/>
    <property type="match status" value="1"/>
</dbReference>
<dbReference type="Gene3D" id="3.30.565.10">
    <property type="entry name" value="Histidine kinase-like ATPase, C-terminal domain"/>
    <property type="match status" value="1"/>
</dbReference>
<dbReference type="SUPFAM" id="SSF55785">
    <property type="entry name" value="PYP-like sensor domain (PAS domain)"/>
    <property type="match status" value="1"/>
</dbReference>
<gene>
    <name evidence="7" type="ORF">DEO27_030680</name>
</gene>
<accession>A0A5C1I804</accession>
<dbReference type="EMBL" id="CP043450">
    <property type="protein sequence ID" value="QEM14199.1"/>
    <property type="molecule type" value="Genomic_DNA"/>
</dbReference>
<name>A0A5C1I804_9SPHI</name>
<protein>
    <recommendedName>
        <fullName evidence="2">histidine kinase</fullName>
        <ecNumber evidence="2">2.7.13.3</ecNumber>
    </recommendedName>
</protein>
<dbReference type="InterPro" id="IPR035965">
    <property type="entry name" value="PAS-like_dom_sf"/>
</dbReference>
<keyword evidence="8" id="KW-1185">Reference proteome</keyword>
<dbReference type="AlphaFoldDB" id="A0A5C1I804"/>
<dbReference type="KEGG" id="mrub:DEO27_030680"/>
<evidence type="ECO:0000256" key="1">
    <source>
        <dbReference type="ARBA" id="ARBA00000085"/>
    </source>
</evidence>
<evidence type="ECO:0000313" key="7">
    <source>
        <dbReference type="EMBL" id="QEM14199.1"/>
    </source>
</evidence>
<dbReference type="InterPro" id="IPR036890">
    <property type="entry name" value="HATPase_C_sf"/>
</dbReference>
<dbReference type="EC" id="2.7.13.3" evidence="2"/>
<sequence length="369" mass="42039">MDHYDDAGMQPLRAFPQDKPDYLPREGSWEHDAVNHSDSWSDTIFDILDISNESRLDKSYLLSFFREPFLGTLETAITEASRSGAPWDLELELVTAKGKIIWVRFSGSAVFENDTVVKIKGSLVEIDKYRAEEASHHLLKQRHQQLSGFAHILTHNLRTHAYNIMMLTGLADRSKLDAYHADLLDKVTTVSDNLIATIEQISGIIKVNENVIESELLRFEEITENVLSVMRAELDLHEADIETDFIVPAVFFPRLYLDSILMNLISNSIKYKKEHEKPEVLISTYLDEEKNCVILEYQDNGIGIDLKRYGSKIFGLYKTFTHRPGAHGVGLFLVKTQIESQGGYIVVESKPDVGTIFRVFFKPGTQRLD</sequence>
<organism evidence="7 8">
    <name type="scientific">Mucilaginibacter rubeus</name>
    <dbReference type="NCBI Taxonomy" id="2027860"/>
    <lineage>
        <taxon>Bacteria</taxon>
        <taxon>Pseudomonadati</taxon>
        <taxon>Bacteroidota</taxon>
        <taxon>Sphingobacteriia</taxon>
        <taxon>Sphingobacteriales</taxon>
        <taxon>Sphingobacteriaceae</taxon>
        <taxon>Mucilaginibacter</taxon>
    </lineage>
</organism>
<keyword evidence="4" id="KW-0808">Transferase</keyword>
<reference evidence="7" key="1">
    <citation type="submission" date="2019-08" db="EMBL/GenBank/DDBJ databases">
        <title>Comparative genome analysis confer to the adaptation heavy metal polluted environment.</title>
        <authorList>
            <person name="Li Y."/>
        </authorList>
    </citation>
    <scope>NUCLEOTIDE SEQUENCE [LARGE SCALE GENOMIC DNA]</scope>
    <source>
        <strain evidence="7">P1</strain>
    </source>
</reference>
<dbReference type="PROSITE" id="PS50109">
    <property type="entry name" value="HIS_KIN"/>
    <property type="match status" value="1"/>
</dbReference>
<evidence type="ECO:0000256" key="5">
    <source>
        <dbReference type="ARBA" id="ARBA00022777"/>
    </source>
</evidence>
<dbReference type="Gene3D" id="3.30.450.20">
    <property type="entry name" value="PAS domain"/>
    <property type="match status" value="1"/>
</dbReference>
<dbReference type="SUPFAM" id="SSF55874">
    <property type="entry name" value="ATPase domain of HSP90 chaperone/DNA topoisomerase II/histidine kinase"/>
    <property type="match status" value="1"/>
</dbReference>
<dbReference type="OrthoDB" id="1522284at2"/>
<dbReference type="PANTHER" id="PTHR43304">
    <property type="entry name" value="PHYTOCHROME-LIKE PROTEIN CPH1"/>
    <property type="match status" value="1"/>
</dbReference>
<dbReference type="Pfam" id="PF02518">
    <property type="entry name" value="HATPase_c"/>
    <property type="match status" value="1"/>
</dbReference>
<keyword evidence="5 7" id="KW-0418">Kinase</keyword>
<evidence type="ECO:0000259" key="6">
    <source>
        <dbReference type="PROSITE" id="PS50109"/>
    </source>
</evidence>
<proteinExistence type="predicted"/>
<evidence type="ECO:0000256" key="4">
    <source>
        <dbReference type="ARBA" id="ARBA00022679"/>
    </source>
</evidence>
<evidence type="ECO:0000256" key="3">
    <source>
        <dbReference type="ARBA" id="ARBA00022553"/>
    </source>
</evidence>
<dbReference type="GO" id="GO:0004673">
    <property type="term" value="F:protein histidine kinase activity"/>
    <property type="evidence" value="ECO:0007669"/>
    <property type="project" value="UniProtKB-EC"/>
</dbReference>
<dbReference type="InterPro" id="IPR005467">
    <property type="entry name" value="His_kinase_dom"/>
</dbReference>
<dbReference type="PANTHER" id="PTHR43304:SF1">
    <property type="entry name" value="PAC DOMAIN-CONTAINING PROTEIN"/>
    <property type="match status" value="1"/>
</dbReference>